<dbReference type="OrthoDB" id="10266039at2759"/>
<evidence type="ECO:0000256" key="14">
    <source>
        <dbReference type="RuleBase" id="RU365038"/>
    </source>
</evidence>
<feature type="region of interest" description="Disordered" evidence="16">
    <location>
        <begin position="537"/>
        <end position="610"/>
    </location>
</feature>
<dbReference type="GO" id="GO:0005634">
    <property type="term" value="C:nucleus"/>
    <property type="evidence" value="ECO:0007669"/>
    <property type="project" value="UniProtKB-SubCell"/>
</dbReference>
<keyword evidence="5 14" id="KW-0808">Transferase</keyword>
<dbReference type="InterPro" id="IPR013956">
    <property type="entry name" value="E3_ubiquit_lig_Bre1"/>
</dbReference>
<dbReference type="EC" id="2.3.2.27" evidence="14"/>
<dbReference type="GO" id="GO:0016567">
    <property type="term" value="P:protein ubiquitination"/>
    <property type="evidence" value="ECO:0007669"/>
    <property type="project" value="UniProtKB-UniRule"/>
</dbReference>
<reference evidence="18" key="2">
    <citation type="submission" date="2020-09" db="EMBL/GenBank/DDBJ databases">
        <authorList>
            <person name="Kikuchi T."/>
        </authorList>
    </citation>
    <scope>NUCLEOTIDE SEQUENCE</scope>
    <source>
        <strain evidence="18">Ka4C1</strain>
    </source>
</reference>
<comment type="pathway">
    <text evidence="3 14">Protein modification; protein ubiquitination.</text>
</comment>
<comment type="subcellular location">
    <subcellularLocation>
        <location evidence="2 14">Nucleus</location>
    </subcellularLocation>
</comment>
<dbReference type="InterPro" id="IPR017907">
    <property type="entry name" value="Znf_RING_CS"/>
</dbReference>
<comment type="catalytic activity">
    <reaction evidence="1 14">
        <text>S-ubiquitinyl-[E2 ubiquitin-conjugating enzyme]-L-cysteine + [acceptor protein]-L-lysine = [E2 ubiquitin-conjugating enzyme]-L-cysteine + N(6)-ubiquitinyl-[acceptor protein]-L-lysine.</text>
        <dbReference type="EC" id="2.3.2.27"/>
    </reaction>
</comment>
<keyword evidence="11 14" id="KW-0175">Coiled coil</keyword>
<evidence type="ECO:0000256" key="6">
    <source>
        <dbReference type="ARBA" id="ARBA00022723"/>
    </source>
</evidence>
<evidence type="ECO:0000256" key="15">
    <source>
        <dbReference type="SAM" id="Coils"/>
    </source>
</evidence>
<dbReference type="EMBL" id="CAJFDI010000003">
    <property type="protein sequence ID" value="CAD5220151.1"/>
    <property type="molecule type" value="Genomic_DNA"/>
</dbReference>
<evidence type="ECO:0000256" key="10">
    <source>
        <dbReference type="ARBA" id="ARBA00022853"/>
    </source>
</evidence>
<evidence type="ECO:0000256" key="1">
    <source>
        <dbReference type="ARBA" id="ARBA00000900"/>
    </source>
</evidence>
<dbReference type="Pfam" id="PF00097">
    <property type="entry name" value="zf-C3HC4"/>
    <property type="match status" value="1"/>
</dbReference>
<feature type="coiled-coil region" evidence="15">
    <location>
        <begin position="719"/>
        <end position="771"/>
    </location>
</feature>
<dbReference type="SMART" id="SM00184">
    <property type="entry name" value="RING"/>
    <property type="match status" value="1"/>
</dbReference>
<dbReference type="Gene3D" id="3.30.40.10">
    <property type="entry name" value="Zinc/RING finger domain, C3HC4 (zinc finger)"/>
    <property type="match status" value="1"/>
</dbReference>
<dbReference type="CDD" id="cd16704">
    <property type="entry name" value="RING-HC_RNF20-like"/>
    <property type="match status" value="1"/>
</dbReference>
<protein>
    <recommendedName>
        <fullName evidence="14">E3 ubiquitin protein ligase</fullName>
        <ecNumber evidence="14">2.3.2.27</ecNumber>
    </recommendedName>
</protein>
<dbReference type="PANTHER" id="PTHR23163:SF0">
    <property type="entry name" value="E3 UBIQUITIN-PROTEIN LIGASE BRE1"/>
    <property type="match status" value="1"/>
</dbReference>
<dbReference type="InterPro" id="IPR001841">
    <property type="entry name" value="Znf_RING"/>
</dbReference>
<evidence type="ECO:0000256" key="12">
    <source>
        <dbReference type="ARBA" id="ARBA00023242"/>
    </source>
</evidence>
<keyword evidence="8 14" id="KW-0833">Ubl conjugation pathway</keyword>
<keyword evidence="12 14" id="KW-0539">Nucleus</keyword>
<evidence type="ECO:0000259" key="17">
    <source>
        <dbReference type="PROSITE" id="PS50089"/>
    </source>
</evidence>
<evidence type="ECO:0000313" key="19">
    <source>
        <dbReference type="Proteomes" id="UP000095284"/>
    </source>
</evidence>
<dbReference type="Proteomes" id="UP000659654">
    <property type="component" value="Unassembled WGS sequence"/>
</dbReference>
<dbReference type="Proteomes" id="UP000582659">
    <property type="component" value="Unassembled WGS sequence"/>
</dbReference>
<evidence type="ECO:0000256" key="11">
    <source>
        <dbReference type="ARBA" id="ARBA00023054"/>
    </source>
</evidence>
<gene>
    <name evidence="18" type="ORF">BXYJ_LOCUS6035</name>
</gene>
<dbReference type="EMBL" id="CAJFCV020000003">
    <property type="protein sequence ID" value="CAG9106015.1"/>
    <property type="molecule type" value="Genomic_DNA"/>
</dbReference>
<dbReference type="InterPro" id="IPR018957">
    <property type="entry name" value="Znf_C3HC4_RING-type"/>
</dbReference>
<feature type="compositionally biased region" description="Basic and acidic residues" evidence="16">
    <location>
        <begin position="586"/>
        <end position="599"/>
    </location>
</feature>
<keyword evidence="7 13" id="KW-0863">Zinc-finger</keyword>
<evidence type="ECO:0000256" key="8">
    <source>
        <dbReference type="ARBA" id="ARBA00022786"/>
    </source>
</evidence>
<feature type="coiled-coil region" evidence="15">
    <location>
        <begin position="810"/>
        <end position="921"/>
    </location>
</feature>
<evidence type="ECO:0000256" key="2">
    <source>
        <dbReference type="ARBA" id="ARBA00004123"/>
    </source>
</evidence>
<evidence type="ECO:0000256" key="13">
    <source>
        <dbReference type="PROSITE-ProRule" id="PRU00175"/>
    </source>
</evidence>
<dbReference type="GO" id="GO:0033503">
    <property type="term" value="C:HULC complex"/>
    <property type="evidence" value="ECO:0007669"/>
    <property type="project" value="TreeGrafter"/>
</dbReference>
<feature type="domain" description="RING-type" evidence="17">
    <location>
        <begin position="944"/>
        <end position="983"/>
    </location>
</feature>
<dbReference type="PROSITE" id="PS50089">
    <property type="entry name" value="ZF_RING_2"/>
    <property type="match status" value="1"/>
</dbReference>
<feature type="region of interest" description="Disordered" evidence="16">
    <location>
        <begin position="276"/>
        <end position="297"/>
    </location>
</feature>
<dbReference type="UniPathway" id="UPA00143"/>
<evidence type="ECO:0000256" key="9">
    <source>
        <dbReference type="ARBA" id="ARBA00022833"/>
    </source>
</evidence>
<organism evidence="19 21">
    <name type="scientific">Bursaphelenchus xylophilus</name>
    <name type="common">Pinewood nematode worm</name>
    <name type="synonym">Aphelenchoides xylophilus</name>
    <dbReference type="NCBI Taxonomy" id="6326"/>
    <lineage>
        <taxon>Eukaryota</taxon>
        <taxon>Metazoa</taxon>
        <taxon>Ecdysozoa</taxon>
        <taxon>Nematoda</taxon>
        <taxon>Chromadorea</taxon>
        <taxon>Rhabditida</taxon>
        <taxon>Tylenchina</taxon>
        <taxon>Tylenchomorpha</taxon>
        <taxon>Aphelenchoidea</taxon>
        <taxon>Aphelenchoididae</taxon>
        <taxon>Bursaphelenchus</taxon>
    </lineage>
</organism>
<comment type="similarity">
    <text evidence="4 14">Belongs to the BRE1 family.</text>
</comment>
<feature type="coiled-coil region" evidence="15">
    <location>
        <begin position="197"/>
        <end position="273"/>
    </location>
</feature>
<proteinExistence type="inferred from homology"/>
<dbReference type="Pfam" id="PF26052">
    <property type="entry name" value="BRE1B"/>
    <property type="match status" value="1"/>
</dbReference>
<evidence type="ECO:0000313" key="20">
    <source>
        <dbReference type="Proteomes" id="UP000659654"/>
    </source>
</evidence>
<keyword evidence="6 14" id="KW-0479">Metal-binding</keyword>
<keyword evidence="10 14" id="KW-0156">Chromatin regulator</keyword>
<dbReference type="GO" id="GO:0006325">
    <property type="term" value="P:chromatin organization"/>
    <property type="evidence" value="ECO:0007669"/>
    <property type="project" value="UniProtKB-KW"/>
</dbReference>
<dbReference type="SMR" id="A0A1I7SAZ2"/>
<reference evidence="21" key="1">
    <citation type="submission" date="2016-11" db="UniProtKB">
        <authorList>
            <consortium name="WormBaseParasite"/>
        </authorList>
    </citation>
    <scope>IDENTIFICATION</scope>
</reference>
<dbReference type="PROSITE" id="PS00518">
    <property type="entry name" value="ZF_RING_1"/>
    <property type="match status" value="1"/>
</dbReference>
<accession>A0A1I7SAZ2</accession>
<dbReference type="AlphaFoldDB" id="A0A1I7SAZ2"/>
<feature type="coiled-coil region" evidence="15">
    <location>
        <begin position="48"/>
        <end position="82"/>
    </location>
</feature>
<dbReference type="Proteomes" id="UP000095284">
    <property type="component" value="Unplaced"/>
</dbReference>
<evidence type="ECO:0000256" key="7">
    <source>
        <dbReference type="ARBA" id="ARBA00022771"/>
    </source>
</evidence>
<dbReference type="SUPFAM" id="SSF57850">
    <property type="entry name" value="RING/U-box"/>
    <property type="match status" value="1"/>
</dbReference>
<evidence type="ECO:0000256" key="16">
    <source>
        <dbReference type="SAM" id="MobiDB-lite"/>
    </source>
</evidence>
<keyword evidence="9 14" id="KW-0862">Zinc</keyword>
<evidence type="ECO:0000256" key="5">
    <source>
        <dbReference type="ARBA" id="ARBA00022679"/>
    </source>
</evidence>
<keyword evidence="20" id="KW-1185">Reference proteome</keyword>
<dbReference type="eggNOG" id="KOG0978">
    <property type="taxonomic scope" value="Eukaryota"/>
</dbReference>
<feature type="region of interest" description="Disordered" evidence="16">
    <location>
        <begin position="169"/>
        <end position="189"/>
    </location>
</feature>
<feature type="coiled-coil region" evidence="15">
    <location>
        <begin position="641"/>
        <end position="695"/>
    </location>
</feature>
<evidence type="ECO:0000256" key="4">
    <source>
        <dbReference type="ARBA" id="ARBA00005555"/>
    </source>
</evidence>
<dbReference type="GO" id="GO:0061630">
    <property type="term" value="F:ubiquitin protein ligase activity"/>
    <property type="evidence" value="ECO:0007669"/>
    <property type="project" value="UniProtKB-EC"/>
</dbReference>
<name>A0A1I7SAZ2_BURXY</name>
<evidence type="ECO:0000313" key="18">
    <source>
        <dbReference type="EMBL" id="CAD5220151.1"/>
    </source>
</evidence>
<dbReference type="InterPro" id="IPR058642">
    <property type="entry name" value="BRE1A/B-like_dom"/>
</dbReference>
<evidence type="ECO:0000256" key="3">
    <source>
        <dbReference type="ARBA" id="ARBA00004906"/>
    </source>
</evidence>
<sequence>MPKSPSDESTLDGEPLPKRSRLVEFEPIRLPSIGSATEIESRIYPARLFKALERLRQKDRQRRELEGRIEAIENERQQEDEMVCVVNSCWNKFDEEVKTFLQRFDPDDIAEVRDPVYQGLLTAFKRSDSEELSETLQKRVESSARSLSKLVASISSLSTRRKRIIKLLKNKEPTPSSSSSSSSDDKEDLNELVRKEALDMLQENARLEKLAVDLQTERSQLKKKLTRHNDQIELLENRVESLQNENKNLRFELEKGQDREEKLELRIVELVRTQKTVEPAPEASKEKESSQEPAADISDEKLRELQMELDENSELATSRLAEIEDLTNRNKSLVAELEEFKQKSNILSSQAVKSAPDYQILQVKCHNLMNECKELNEGNELLKKHIEDIGKAQQEQLQKVEEAHQRDLRNLRLETRKLNEELGQVRLEYNSLNNEYQMKIAAHDTKLPNYNEMVHIIDGLKNQNSGLQKQAQISAKALKECQAELQRVREESEQKEKALENSFIIRLDEVIDPCPDEKILPNPGIFANLKSLDYPPYQKSENASPRPRSNGVDVNAKPATPSHSSTPKPVPKPEFLNTFESNSPKPRPEEVRIKEERNGSRSSSPVCGQRKDKIIINGIKHRPEFGSKQGTPERNNNDHEITQMVEKLKEKEKKIEDLQLDIEVLKEKVALLQGADGVDGEKLDLQAQIEALRKRSELLTEYVKKFHRLERRERGRYFHDDFRRRVKTVEVKMERYRKEVYSNRAQCEALMAELENTVSVYEDQLEQNKRMGAQLDEKDETILQLTGERLKCANNEMKLNNEKVVIMSENAALKKQAEDAMQLCKALEQHKKAQDERIGLLENDLKLKSQALDSQRRKTLDAIQEYEDLKVQLSKYGEEVSHLKKRLTEKATILEGTGGKIARLKEDKASLKRKLDQFKKMKRSGNMDEVLMEENKVLREQLNCPSCKTHEKDTVLTKCYHVFCFKCIRTRYDQRRRKCPKCNANFGANDFHRIYIS</sequence>
<dbReference type="PANTHER" id="PTHR23163">
    <property type="entry name" value="RING FINGER PROTEIN-RELATED"/>
    <property type="match status" value="1"/>
</dbReference>
<dbReference type="WBParaSite" id="BXY_1018900.1">
    <property type="protein sequence ID" value="BXY_1018900.1"/>
    <property type="gene ID" value="BXY_1018900"/>
</dbReference>
<dbReference type="InterPro" id="IPR013083">
    <property type="entry name" value="Znf_RING/FYVE/PHD"/>
</dbReference>
<feature type="coiled-coil region" evidence="15">
    <location>
        <begin position="471"/>
        <end position="502"/>
    </location>
</feature>
<dbReference type="GO" id="GO:0008270">
    <property type="term" value="F:zinc ion binding"/>
    <property type="evidence" value="ECO:0007669"/>
    <property type="project" value="UniProtKB-KW"/>
</dbReference>
<evidence type="ECO:0000313" key="21">
    <source>
        <dbReference type="WBParaSite" id="BXY_1018900.1"/>
    </source>
</evidence>
<feature type="coiled-coil region" evidence="15">
    <location>
        <begin position="323"/>
        <end position="435"/>
    </location>
</feature>